<reference evidence="2 3" key="1">
    <citation type="journal article" date="2019" name="PLoS Genet.">
        <title>Convergent evolution of linked mating-type loci in basidiomycete fungi.</title>
        <authorList>
            <person name="Sun S."/>
            <person name="Coelho M.A."/>
            <person name="Heitman J."/>
            <person name="Nowrousian M."/>
        </authorList>
    </citation>
    <scope>NUCLEOTIDE SEQUENCE [LARGE SCALE GENOMIC DNA]</scope>
    <source>
        <strain evidence="2 3">CBS 4282</strain>
    </source>
</reference>
<keyword evidence="3" id="KW-1185">Reference proteome</keyword>
<feature type="compositionally biased region" description="Polar residues" evidence="1">
    <location>
        <begin position="286"/>
        <end position="301"/>
    </location>
</feature>
<feature type="region of interest" description="Disordered" evidence="1">
    <location>
        <begin position="146"/>
        <end position="250"/>
    </location>
</feature>
<name>A0A7D8YXN3_VANHU</name>
<evidence type="ECO:0000313" key="3">
    <source>
        <dbReference type="Proteomes" id="UP000473826"/>
    </source>
</evidence>
<accession>A0A7D8YXN3</accession>
<gene>
    <name evidence="2" type="ORF">VHUM_02866</name>
</gene>
<feature type="region of interest" description="Disordered" evidence="1">
    <location>
        <begin position="1"/>
        <end position="41"/>
    </location>
</feature>
<organism evidence="2 3">
    <name type="scientific">Vanrija humicola</name>
    <name type="common">Yeast</name>
    <name type="synonym">Cryptococcus humicola</name>
    <dbReference type="NCBI Taxonomy" id="5417"/>
    <lineage>
        <taxon>Eukaryota</taxon>
        <taxon>Fungi</taxon>
        <taxon>Dikarya</taxon>
        <taxon>Basidiomycota</taxon>
        <taxon>Agaricomycotina</taxon>
        <taxon>Tremellomycetes</taxon>
        <taxon>Trichosporonales</taxon>
        <taxon>Trichosporonaceae</taxon>
        <taxon>Vanrija</taxon>
    </lineage>
</organism>
<dbReference type="EMBL" id="QKWK01000007">
    <property type="protein sequence ID" value="TXT08738.1"/>
    <property type="molecule type" value="Genomic_DNA"/>
</dbReference>
<dbReference type="AlphaFoldDB" id="A0A7D8YXN3"/>
<evidence type="ECO:0000256" key="1">
    <source>
        <dbReference type="SAM" id="MobiDB-lite"/>
    </source>
</evidence>
<sequence>MLSSSSGVTSPDSTLASLLPDHADAVSDAGSQRSSMQPRVPSRQLLQTALDLAQRAVEMDKGNDVAGALAAYRDAVTKLRVVMERVGVEPTVDGKRSTGKNEEEGRTLRGIHDAYMARITLLSAYEDTEDHDTLSSGLRILNLDSTPASVNSTPPPPTAAHLGESPVIGTNEPGPSTPLRSPAPSSVISSGKRKKKPASKQSFGLDEEADLSGVDAAKEGGARPLAPVEASPRSSIASEDRPLPPLPPSTAAAVASASAAADFLVSPTTAQGTISQRRNHRPAVNAASTNESTADSFSDAPSSRRVRTKSTYVSNGDTEPTAYVPLQPVLRATLAPPLRMQGSAYLSPRPEAQPVDVVHRPFHLFRILYASMDPSGSGAYLTNSLHVDPAVWKPANWRAASTSSRGGHPKVVGQEAKARAIEALLPYLDSVKTCGAALLEGKRENRYEPSAASRLSKQAADIAVRAGDELSVALEGLDDELDVAYKTLHSKGVPVGPWKGKSKSSWGSRLSARVDKMSRGQDSPDRYVDLLGQLFYSVQVIDDHLRCFTGPCTPAYNALSQKTYKNIESRITRAAQFVGAVIVPFVLDDFRLFMSGYLKGGVRYLED</sequence>
<evidence type="ECO:0000313" key="2">
    <source>
        <dbReference type="EMBL" id="TXT08738.1"/>
    </source>
</evidence>
<dbReference type="PANTHER" id="PTHR37327:SF1">
    <property type="entry name" value="MICROTUBULE INTERACTING AND TRANSPORT DOMAIN-CONTAINING PROTEIN"/>
    <property type="match status" value="1"/>
</dbReference>
<dbReference type="SUPFAM" id="SSF116846">
    <property type="entry name" value="MIT domain"/>
    <property type="match status" value="1"/>
</dbReference>
<comment type="caution">
    <text evidence="2">The sequence shown here is derived from an EMBL/GenBank/DDBJ whole genome shotgun (WGS) entry which is preliminary data.</text>
</comment>
<feature type="compositionally biased region" description="Low complexity" evidence="1">
    <location>
        <begin position="1"/>
        <end position="13"/>
    </location>
</feature>
<dbReference type="Proteomes" id="UP000473826">
    <property type="component" value="Unassembled WGS sequence"/>
</dbReference>
<dbReference type="InterPro" id="IPR036181">
    <property type="entry name" value="MIT_dom_sf"/>
</dbReference>
<dbReference type="OrthoDB" id="2245455at2759"/>
<protein>
    <recommendedName>
        <fullName evidence="4">MIT domain-containing protein</fullName>
    </recommendedName>
</protein>
<feature type="region of interest" description="Disordered" evidence="1">
    <location>
        <begin position="271"/>
        <end position="315"/>
    </location>
</feature>
<dbReference type="PANTHER" id="PTHR37327">
    <property type="entry name" value="CHROMOSOME 1, WHOLE GENOME SHOTGUN SEQUENCE"/>
    <property type="match status" value="1"/>
</dbReference>
<proteinExistence type="predicted"/>
<evidence type="ECO:0008006" key="4">
    <source>
        <dbReference type="Google" id="ProtNLM"/>
    </source>
</evidence>